<evidence type="ECO:0000313" key="1">
    <source>
        <dbReference type="EMBL" id="CAD7649063.1"/>
    </source>
</evidence>
<dbReference type="EMBL" id="CAJPVJ010003445">
    <property type="protein sequence ID" value="CAG2167580.1"/>
    <property type="molecule type" value="Genomic_DNA"/>
</dbReference>
<reference evidence="1" key="1">
    <citation type="submission" date="2020-11" db="EMBL/GenBank/DDBJ databases">
        <authorList>
            <person name="Tran Van P."/>
        </authorList>
    </citation>
    <scope>NUCLEOTIDE SEQUENCE</scope>
</reference>
<proteinExistence type="predicted"/>
<sequence length="88" mass="10075">MFTFIHFISNSFQRKGVHKKCHKNVCYLCGIQDIESIGVLKLTVFVSLCQQITIESMDNESIGQYYRQELGNENSPAIATLKTLIEFL</sequence>
<dbReference type="EMBL" id="OC918270">
    <property type="protein sequence ID" value="CAD7649063.1"/>
    <property type="molecule type" value="Genomic_DNA"/>
</dbReference>
<feature type="non-terminal residue" evidence="1">
    <location>
        <position position="88"/>
    </location>
</feature>
<accession>A0A7R9LWG6</accession>
<name>A0A7R9LWG6_9ACAR</name>
<dbReference type="OrthoDB" id="6529585at2759"/>
<dbReference type="Proteomes" id="UP000728032">
    <property type="component" value="Unassembled WGS sequence"/>
</dbReference>
<evidence type="ECO:0000313" key="2">
    <source>
        <dbReference type="Proteomes" id="UP000728032"/>
    </source>
</evidence>
<dbReference type="AlphaFoldDB" id="A0A7R9LWG6"/>
<gene>
    <name evidence="1" type="ORF">ONB1V03_LOCUS7080</name>
</gene>
<protein>
    <submittedName>
        <fullName evidence="1">Uncharacterized protein</fullName>
    </submittedName>
</protein>
<keyword evidence="2" id="KW-1185">Reference proteome</keyword>
<organism evidence="1">
    <name type="scientific">Oppiella nova</name>
    <dbReference type="NCBI Taxonomy" id="334625"/>
    <lineage>
        <taxon>Eukaryota</taxon>
        <taxon>Metazoa</taxon>
        <taxon>Ecdysozoa</taxon>
        <taxon>Arthropoda</taxon>
        <taxon>Chelicerata</taxon>
        <taxon>Arachnida</taxon>
        <taxon>Acari</taxon>
        <taxon>Acariformes</taxon>
        <taxon>Sarcoptiformes</taxon>
        <taxon>Oribatida</taxon>
        <taxon>Brachypylina</taxon>
        <taxon>Oppioidea</taxon>
        <taxon>Oppiidae</taxon>
        <taxon>Oppiella</taxon>
    </lineage>
</organism>